<dbReference type="Proteomes" id="UP001162162">
    <property type="component" value="Unassembled WGS sequence"/>
</dbReference>
<dbReference type="AlphaFoldDB" id="A0AAV8X9X3"/>
<dbReference type="EMBL" id="JAPWTK010000836">
    <property type="protein sequence ID" value="KAJ8935773.1"/>
    <property type="molecule type" value="Genomic_DNA"/>
</dbReference>
<accession>A0AAV8X9X3</accession>
<gene>
    <name evidence="1" type="ORF">NQ318_001351</name>
</gene>
<evidence type="ECO:0000313" key="2">
    <source>
        <dbReference type="Proteomes" id="UP001162162"/>
    </source>
</evidence>
<evidence type="ECO:0000313" key="1">
    <source>
        <dbReference type="EMBL" id="KAJ8935773.1"/>
    </source>
</evidence>
<proteinExistence type="predicted"/>
<reference evidence="1" key="1">
    <citation type="journal article" date="2023" name="Insect Mol. Biol.">
        <title>Genome sequencing provides insights into the evolution of gene families encoding plant cell wall-degrading enzymes in longhorned beetles.</title>
        <authorList>
            <person name="Shin N.R."/>
            <person name="Okamura Y."/>
            <person name="Kirsch R."/>
            <person name="Pauchet Y."/>
        </authorList>
    </citation>
    <scope>NUCLEOTIDE SEQUENCE</scope>
    <source>
        <strain evidence="1">AMC_N1</strain>
    </source>
</reference>
<comment type="caution">
    <text evidence="1">The sequence shown here is derived from an EMBL/GenBank/DDBJ whole genome shotgun (WGS) entry which is preliminary data.</text>
</comment>
<protein>
    <submittedName>
        <fullName evidence="1">Uncharacterized protein</fullName>
    </submittedName>
</protein>
<sequence>MYKSFISLLDFYEIAKITNQPTKLTNPGFGFSDPKYEWNKWFGLGVLQNSYMFHNIIRPDGSNSGH</sequence>
<name>A0AAV8X9X3_9CUCU</name>
<organism evidence="1 2">
    <name type="scientific">Aromia moschata</name>
    <dbReference type="NCBI Taxonomy" id="1265417"/>
    <lineage>
        <taxon>Eukaryota</taxon>
        <taxon>Metazoa</taxon>
        <taxon>Ecdysozoa</taxon>
        <taxon>Arthropoda</taxon>
        <taxon>Hexapoda</taxon>
        <taxon>Insecta</taxon>
        <taxon>Pterygota</taxon>
        <taxon>Neoptera</taxon>
        <taxon>Endopterygota</taxon>
        <taxon>Coleoptera</taxon>
        <taxon>Polyphaga</taxon>
        <taxon>Cucujiformia</taxon>
        <taxon>Chrysomeloidea</taxon>
        <taxon>Cerambycidae</taxon>
        <taxon>Cerambycinae</taxon>
        <taxon>Callichromatini</taxon>
        <taxon>Aromia</taxon>
    </lineage>
</organism>
<keyword evidence="2" id="KW-1185">Reference proteome</keyword>